<comment type="caution">
    <text evidence="2">The sequence shown here is derived from an EMBL/GenBank/DDBJ whole genome shotgun (WGS) entry which is preliminary data.</text>
</comment>
<evidence type="ECO:0000256" key="1">
    <source>
        <dbReference type="SAM" id="MobiDB-lite"/>
    </source>
</evidence>
<feature type="region of interest" description="Disordered" evidence="1">
    <location>
        <begin position="85"/>
        <end position="177"/>
    </location>
</feature>
<dbReference type="EMBL" id="BAAATA010000044">
    <property type="protein sequence ID" value="GAA2508289.1"/>
    <property type="molecule type" value="Genomic_DNA"/>
</dbReference>
<feature type="compositionally biased region" description="Low complexity" evidence="1">
    <location>
        <begin position="162"/>
        <end position="171"/>
    </location>
</feature>
<dbReference type="Proteomes" id="UP001501358">
    <property type="component" value="Unassembled WGS sequence"/>
</dbReference>
<name>A0ABP6A0A3_9ACTN</name>
<proteinExistence type="predicted"/>
<gene>
    <name evidence="2" type="ORF">GCM10010406_51010</name>
</gene>
<keyword evidence="3" id="KW-1185">Reference proteome</keyword>
<reference evidence="3" key="1">
    <citation type="journal article" date="2019" name="Int. J. Syst. Evol. Microbiol.">
        <title>The Global Catalogue of Microorganisms (GCM) 10K type strain sequencing project: providing services to taxonomists for standard genome sequencing and annotation.</title>
        <authorList>
            <consortium name="The Broad Institute Genomics Platform"/>
            <consortium name="The Broad Institute Genome Sequencing Center for Infectious Disease"/>
            <person name="Wu L."/>
            <person name="Ma J."/>
        </authorList>
    </citation>
    <scope>NUCLEOTIDE SEQUENCE [LARGE SCALE GENOMIC DNA]</scope>
    <source>
        <strain evidence="3">JCM 6307</strain>
    </source>
</reference>
<protein>
    <recommendedName>
        <fullName evidence="4">Secreted protein</fullName>
    </recommendedName>
</protein>
<evidence type="ECO:0000313" key="2">
    <source>
        <dbReference type="EMBL" id="GAA2508289.1"/>
    </source>
</evidence>
<feature type="compositionally biased region" description="Basic and acidic residues" evidence="1">
    <location>
        <begin position="91"/>
        <end position="117"/>
    </location>
</feature>
<feature type="compositionally biased region" description="Polar residues" evidence="1">
    <location>
        <begin position="123"/>
        <end position="133"/>
    </location>
</feature>
<evidence type="ECO:0000313" key="3">
    <source>
        <dbReference type="Proteomes" id="UP001501358"/>
    </source>
</evidence>
<organism evidence="2 3">
    <name type="scientific">Streptomyces thermolineatus</name>
    <dbReference type="NCBI Taxonomy" id="44033"/>
    <lineage>
        <taxon>Bacteria</taxon>
        <taxon>Bacillati</taxon>
        <taxon>Actinomycetota</taxon>
        <taxon>Actinomycetes</taxon>
        <taxon>Kitasatosporales</taxon>
        <taxon>Streptomycetaceae</taxon>
        <taxon>Streptomyces</taxon>
    </lineage>
</organism>
<evidence type="ECO:0008006" key="4">
    <source>
        <dbReference type="Google" id="ProtNLM"/>
    </source>
</evidence>
<sequence>MTFRAELFTHRSGDPRVTGGKGRYDHGMVTVRRTPRPLRPRPGTAGSLRLLWWGTLLLGLLYAHSLSGESVATHVAAGAAAAATASAHADTTTHDADTAHPDGRHRTGPPRHHDGEAGHAAQNCLSDKPQQSADLPVPRPTPLQFVAPPPDRARPVRPPADAPADLAPPRDSTILQV</sequence>
<accession>A0ABP6A0A3</accession>